<evidence type="ECO:0000313" key="2">
    <source>
        <dbReference type="Proteomes" id="UP001149719"/>
    </source>
</evidence>
<name>A0ABT4JRQ5_9GAMM</name>
<reference evidence="1" key="1">
    <citation type="submission" date="2022-12" db="EMBL/GenBank/DDBJ databases">
        <title>Marinomonas 15G1-11 sp. nov, isolated from marine algae.</title>
        <authorList>
            <person name="Butt M."/>
            <person name="Choi D.G."/>
            <person name="Kim J.M."/>
            <person name="Lee J.K."/>
            <person name="Baek J.H."/>
            <person name="Jeon C.O."/>
        </authorList>
    </citation>
    <scope>NUCLEOTIDE SEQUENCE</scope>
    <source>
        <strain evidence="1">15G1-11</strain>
    </source>
</reference>
<comment type="caution">
    <text evidence="1">The sequence shown here is derived from an EMBL/GenBank/DDBJ whole genome shotgun (WGS) entry which is preliminary data.</text>
</comment>
<accession>A0ABT4JRQ5</accession>
<sequence>MNFEEYSAVLSQFENGKFTSIKDDYNDICHAQDRLIAEMSKRGAEVAGWKVVEDDGVLILSPIFDFQVMDPKASTFSQEQLLGVEIELCFAFHIPDPLKSNRIIEEEMDQLQPLAAIELLRQKISSVSHLACDFYFNYGILVAKAPVENEFTLHTSNKSTANTFMSTELRKDKLSMLKLGVKECLRRGFVDREYFFMTGNLNGLLDTHTCLGENTVTAGDEAIIHFTIR</sequence>
<gene>
    <name evidence="1" type="ORF">O1D97_05110</name>
</gene>
<organism evidence="1 2">
    <name type="scientific">Marinomonas phaeophyticola</name>
    <dbReference type="NCBI Taxonomy" id="3004091"/>
    <lineage>
        <taxon>Bacteria</taxon>
        <taxon>Pseudomonadati</taxon>
        <taxon>Pseudomonadota</taxon>
        <taxon>Gammaproteobacteria</taxon>
        <taxon>Oceanospirillales</taxon>
        <taxon>Oceanospirillaceae</taxon>
        <taxon>Marinomonas</taxon>
    </lineage>
</organism>
<protein>
    <recommendedName>
        <fullName evidence="3">2-keto-4-pentenoate hydratase</fullName>
    </recommendedName>
</protein>
<keyword evidence="2" id="KW-1185">Reference proteome</keyword>
<evidence type="ECO:0000313" key="1">
    <source>
        <dbReference type="EMBL" id="MCZ2721044.1"/>
    </source>
</evidence>
<dbReference type="EMBL" id="JAPUBN010000011">
    <property type="protein sequence ID" value="MCZ2721044.1"/>
    <property type="molecule type" value="Genomic_DNA"/>
</dbReference>
<dbReference type="Proteomes" id="UP001149719">
    <property type="component" value="Unassembled WGS sequence"/>
</dbReference>
<proteinExistence type="predicted"/>
<evidence type="ECO:0008006" key="3">
    <source>
        <dbReference type="Google" id="ProtNLM"/>
    </source>
</evidence>
<dbReference type="RefSeq" id="WP_269123412.1">
    <property type="nucleotide sequence ID" value="NZ_JAPUBN010000011.1"/>
</dbReference>